<name>A0A0F9I378_9ZZZZ</name>
<comment type="caution">
    <text evidence="2">The sequence shown here is derived from an EMBL/GenBank/DDBJ whole genome shotgun (WGS) entry which is preliminary data.</text>
</comment>
<dbReference type="InterPro" id="IPR006528">
    <property type="entry name" value="Phage_head_morphogenesis_dom"/>
</dbReference>
<organism evidence="2">
    <name type="scientific">marine sediment metagenome</name>
    <dbReference type="NCBI Taxonomy" id="412755"/>
    <lineage>
        <taxon>unclassified sequences</taxon>
        <taxon>metagenomes</taxon>
        <taxon>ecological metagenomes</taxon>
    </lineage>
</organism>
<dbReference type="Pfam" id="PF04233">
    <property type="entry name" value="Phage_Mu_F"/>
    <property type="match status" value="1"/>
</dbReference>
<feature type="domain" description="Phage head morphogenesis" evidence="1">
    <location>
        <begin position="82"/>
        <end position="193"/>
    </location>
</feature>
<dbReference type="EMBL" id="LAZR01020600">
    <property type="protein sequence ID" value="KKL88315.1"/>
    <property type="molecule type" value="Genomic_DNA"/>
</dbReference>
<dbReference type="NCBIfam" id="TIGR01641">
    <property type="entry name" value="phageSPP1_gp7"/>
    <property type="match status" value="1"/>
</dbReference>
<evidence type="ECO:0000259" key="1">
    <source>
        <dbReference type="Pfam" id="PF04233"/>
    </source>
</evidence>
<sequence length="202" mass="23183">FIADVFNSVLRLNFRDLIKKFIREDYAKGIDDAEEQVNIDIGFGENEVDKVEWLTDQQMDGYTMSDGKKYIGIKGATKELQQKIINTVHEGITKKEGLPELKERVKKVFDVNDNRALVIARSETNRIMNIGRIDAFVKSGLEGDKEWFAAMDDRTSEICQALNGKKVDITQNFTFEEREFAHPPAHVSCRSTLLFHPKKLKQ</sequence>
<accession>A0A0F9I378</accession>
<protein>
    <recommendedName>
        <fullName evidence="1">Phage head morphogenesis domain-containing protein</fullName>
    </recommendedName>
</protein>
<evidence type="ECO:0000313" key="2">
    <source>
        <dbReference type="EMBL" id="KKL88315.1"/>
    </source>
</evidence>
<proteinExistence type="predicted"/>
<feature type="non-terminal residue" evidence="2">
    <location>
        <position position="1"/>
    </location>
</feature>
<gene>
    <name evidence="2" type="ORF">LCGC14_1925960</name>
</gene>
<dbReference type="AlphaFoldDB" id="A0A0F9I378"/>
<reference evidence="2" key="1">
    <citation type="journal article" date="2015" name="Nature">
        <title>Complex archaea that bridge the gap between prokaryotes and eukaryotes.</title>
        <authorList>
            <person name="Spang A."/>
            <person name="Saw J.H."/>
            <person name="Jorgensen S.L."/>
            <person name="Zaremba-Niedzwiedzka K."/>
            <person name="Martijn J."/>
            <person name="Lind A.E."/>
            <person name="van Eijk R."/>
            <person name="Schleper C."/>
            <person name="Guy L."/>
            <person name="Ettema T.J."/>
        </authorList>
    </citation>
    <scope>NUCLEOTIDE SEQUENCE</scope>
</reference>